<keyword evidence="2" id="KW-1185">Reference proteome</keyword>
<gene>
    <name evidence="1" type="ORF">GV828_12870</name>
</gene>
<dbReference type="InterPro" id="IPR010921">
    <property type="entry name" value="Trp_repressor/repl_initiator"/>
</dbReference>
<dbReference type="Proteomes" id="UP000798602">
    <property type="component" value="Unassembled WGS sequence"/>
</dbReference>
<comment type="caution">
    <text evidence="1">The sequence shown here is derived from an EMBL/GenBank/DDBJ whole genome shotgun (WGS) entry which is preliminary data.</text>
</comment>
<evidence type="ECO:0000313" key="2">
    <source>
        <dbReference type="Proteomes" id="UP000798602"/>
    </source>
</evidence>
<proteinExistence type="predicted"/>
<feature type="non-terminal residue" evidence="1">
    <location>
        <position position="67"/>
    </location>
</feature>
<evidence type="ECO:0000313" key="1">
    <source>
        <dbReference type="EMBL" id="NBL66091.1"/>
    </source>
</evidence>
<dbReference type="EMBL" id="JAABLM010000023">
    <property type="protein sequence ID" value="NBL66091.1"/>
    <property type="molecule type" value="Genomic_DNA"/>
</dbReference>
<name>A0ABW9ZBK1_9FLAO</name>
<dbReference type="SUPFAM" id="SSF48295">
    <property type="entry name" value="TrpR-like"/>
    <property type="match status" value="1"/>
</dbReference>
<reference evidence="2" key="1">
    <citation type="submission" date="2020-01" db="EMBL/GenBank/DDBJ databases">
        <title>Sphingomonas sp. strain CSW-10.</title>
        <authorList>
            <person name="Chen W.-M."/>
        </authorList>
    </citation>
    <scope>NUCLEOTIDE SEQUENCE [LARGE SCALE GENOMIC DNA]</scope>
    <source>
        <strain evidence="2">NST-5</strain>
    </source>
</reference>
<sequence length="67" mass="7975">MSTKKKILKIANPPQNYSEAFKLQDVSEYERGLFTKAELQRRYNILGHSCISKWLKKYGKFTYEDKL</sequence>
<protein>
    <submittedName>
        <fullName evidence="1">IS3 family transposase</fullName>
    </submittedName>
</protein>
<organism evidence="1 2">
    <name type="scientific">Flavobacterium ichthyis</name>
    <dbReference type="NCBI Taxonomy" id="2698827"/>
    <lineage>
        <taxon>Bacteria</taxon>
        <taxon>Pseudomonadati</taxon>
        <taxon>Bacteroidota</taxon>
        <taxon>Flavobacteriia</taxon>
        <taxon>Flavobacteriales</taxon>
        <taxon>Flavobacteriaceae</taxon>
        <taxon>Flavobacterium</taxon>
    </lineage>
</organism>
<accession>A0ABW9ZBK1</accession>